<dbReference type="PANTHER" id="PTHR42999">
    <property type="entry name" value="ANTIBIOTIC RESISTANCE PROTEIN MCBG"/>
    <property type="match status" value="1"/>
</dbReference>
<dbReference type="OrthoDB" id="67652at2"/>
<protein>
    <submittedName>
        <fullName evidence="1">Pentapeptide repeat-containing protein</fullName>
    </submittedName>
</protein>
<sequence>MSTPASLDHFDQVFEKITQLPIGSKQTQFEDCTFKNSDLSEANFYGCNFVKCTFINCNLSMVKFAQIGLDNIQFTDCKMVGADFSNAKDFLFGINFSKCILDYAAFMKKKNRKAKFENCSLKGADFSEADLTDTKFINCDFDRAIFMQSTLNGANFSSSFNYVIDPEKNTLRKAKFAQSGLAGLLTNYGIIVAE</sequence>
<dbReference type="InterPro" id="IPR001646">
    <property type="entry name" value="5peptide_repeat"/>
</dbReference>
<dbReference type="RefSeq" id="WP_136875483.1">
    <property type="nucleotide sequence ID" value="NZ_SWBO01000003.1"/>
</dbReference>
<keyword evidence="2" id="KW-1185">Reference proteome</keyword>
<dbReference type="Proteomes" id="UP000310477">
    <property type="component" value="Unassembled WGS sequence"/>
</dbReference>
<accession>A0A4U1C6L0</accession>
<dbReference type="SUPFAM" id="SSF141571">
    <property type="entry name" value="Pentapeptide repeat-like"/>
    <property type="match status" value="1"/>
</dbReference>
<evidence type="ECO:0000313" key="1">
    <source>
        <dbReference type="EMBL" id="TKC01782.1"/>
    </source>
</evidence>
<dbReference type="EMBL" id="SWBO01000003">
    <property type="protein sequence ID" value="TKC01782.1"/>
    <property type="molecule type" value="Genomic_DNA"/>
</dbReference>
<dbReference type="Gene3D" id="2.160.20.80">
    <property type="entry name" value="E3 ubiquitin-protein ligase SopA"/>
    <property type="match status" value="1"/>
</dbReference>
<gene>
    <name evidence="1" type="ORF">FA045_05890</name>
</gene>
<organism evidence="1 2">
    <name type="scientific">Pedobacter cryotolerans</name>
    <dbReference type="NCBI Taxonomy" id="2571270"/>
    <lineage>
        <taxon>Bacteria</taxon>
        <taxon>Pseudomonadati</taxon>
        <taxon>Bacteroidota</taxon>
        <taxon>Sphingobacteriia</taxon>
        <taxon>Sphingobacteriales</taxon>
        <taxon>Sphingobacteriaceae</taxon>
        <taxon>Pedobacter</taxon>
    </lineage>
</organism>
<dbReference type="Pfam" id="PF13599">
    <property type="entry name" value="Pentapeptide_4"/>
    <property type="match status" value="1"/>
</dbReference>
<dbReference type="InterPro" id="IPR052949">
    <property type="entry name" value="PA_immunity-related"/>
</dbReference>
<comment type="caution">
    <text evidence="1">The sequence shown here is derived from an EMBL/GenBank/DDBJ whole genome shotgun (WGS) entry which is preliminary data.</text>
</comment>
<proteinExistence type="predicted"/>
<dbReference type="Pfam" id="PF00805">
    <property type="entry name" value="Pentapeptide"/>
    <property type="match status" value="1"/>
</dbReference>
<dbReference type="PANTHER" id="PTHR42999:SF1">
    <property type="entry name" value="PENTAPEPTIDE REPEAT-CONTAINING PROTEIN"/>
    <property type="match status" value="1"/>
</dbReference>
<dbReference type="AlphaFoldDB" id="A0A4U1C6L0"/>
<reference evidence="1 2" key="1">
    <citation type="submission" date="2019-04" db="EMBL/GenBank/DDBJ databases">
        <title>Pedobacter sp. AR-2-6 sp. nov., isolated from Arctic soil.</title>
        <authorList>
            <person name="Dahal R.H."/>
            <person name="Kim D.-U."/>
        </authorList>
    </citation>
    <scope>NUCLEOTIDE SEQUENCE [LARGE SCALE GENOMIC DNA]</scope>
    <source>
        <strain evidence="1 2">AR-2-6</strain>
    </source>
</reference>
<evidence type="ECO:0000313" key="2">
    <source>
        <dbReference type="Proteomes" id="UP000310477"/>
    </source>
</evidence>
<name>A0A4U1C6L0_9SPHI</name>